<evidence type="ECO:0000256" key="3">
    <source>
        <dbReference type="ARBA" id="ARBA00022840"/>
    </source>
</evidence>
<organism evidence="5 6">
    <name type="scientific">Paenibacillus tyrfis</name>
    <dbReference type="NCBI Taxonomy" id="1501230"/>
    <lineage>
        <taxon>Bacteria</taxon>
        <taxon>Bacillati</taxon>
        <taxon>Bacillota</taxon>
        <taxon>Bacilli</taxon>
        <taxon>Bacillales</taxon>
        <taxon>Paenibacillaceae</taxon>
        <taxon>Paenibacillus</taxon>
    </lineage>
</organism>
<dbReference type="AlphaFoldDB" id="A0A081NUM0"/>
<protein>
    <submittedName>
        <fullName evidence="5">Nickel ABC transporter ATP-binding protein</fullName>
    </submittedName>
</protein>
<dbReference type="PROSITE" id="PS00211">
    <property type="entry name" value="ABC_TRANSPORTER_1"/>
    <property type="match status" value="1"/>
</dbReference>
<dbReference type="SUPFAM" id="SSF52540">
    <property type="entry name" value="P-loop containing nucleoside triphosphate hydrolases"/>
    <property type="match status" value="1"/>
</dbReference>
<dbReference type="EMBL" id="JNVM01000043">
    <property type="protein sequence ID" value="KEQ22143.1"/>
    <property type="molecule type" value="Genomic_DNA"/>
</dbReference>
<evidence type="ECO:0000313" key="6">
    <source>
        <dbReference type="Proteomes" id="UP000028123"/>
    </source>
</evidence>
<dbReference type="PANTHER" id="PTHR43776">
    <property type="entry name" value="TRANSPORT ATP-BINDING PROTEIN"/>
    <property type="match status" value="1"/>
</dbReference>
<dbReference type="InterPro" id="IPR050319">
    <property type="entry name" value="ABC_transp_ATP-bind"/>
</dbReference>
<keyword evidence="2" id="KW-0547">Nucleotide-binding</keyword>
<name>A0A081NUM0_9BACL</name>
<accession>A0A081NUM0</accession>
<dbReference type="RefSeq" id="WP_036692276.1">
    <property type="nucleotide sequence ID" value="NZ_FYEP01000058.1"/>
</dbReference>
<feature type="domain" description="ABC transporter" evidence="4">
    <location>
        <begin position="4"/>
        <end position="253"/>
    </location>
</feature>
<dbReference type="InterPro" id="IPR003593">
    <property type="entry name" value="AAA+_ATPase"/>
</dbReference>
<comment type="caution">
    <text evidence="5">The sequence shown here is derived from an EMBL/GenBank/DDBJ whole genome shotgun (WGS) entry which is preliminary data.</text>
</comment>
<evidence type="ECO:0000313" key="5">
    <source>
        <dbReference type="EMBL" id="KEQ22143.1"/>
    </source>
</evidence>
<keyword evidence="6" id="KW-1185">Reference proteome</keyword>
<gene>
    <name evidence="5" type="ORF">ET33_27700</name>
</gene>
<dbReference type="Proteomes" id="UP000028123">
    <property type="component" value="Unassembled WGS sequence"/>
</dbReference>
<keyword evidence="1" id="KW-0813">Transport</keyword>
<evidence type="ECO:0000259" key="4">
    <source>
        <dbReference type="PROSITE" id="PS50893"/>
    </source>
</evidence>
<proteinExistence type="predicted"/>
<keyword evidence="3 5" id="KW-0067">ATP-binding</keyword>
<dbReference type="GO" id="GO:0005524">
    <property type="term" value="F:ATP binding"/>
    <property type="evidence" value="ECO:0007669"/>
    <property type="project" value="UniProtKB-KW"/>
</dbReference>
<dbReference type="SMART" id="SM00382">
    <property type="entry name" value="AAA"/>
    <property type="match status" value="1"/>
</dbReference>
<dbReference type="eggNOG" id="COG4608">
    <property type="taxonomic scope" value="Bacteria"/>
</dbReference>
<reference evidence="5 6" key="1">
    <citation type="submission" date="2014-06" db="EMBL/GenBank/DDBJ databases">
        <title>Draft genome sequence of Paenibacillus sp. MSt1.</title>
        <authorList>
            <person name="Aw Y.K."/>
            <person name="Ong K.S."/>
            <person name="Gan H.M."/>
            <person name="Lee S.M."/>
        </authorList>
    </citation>
    <scope>NUCLEOTIDE SEQUENCE [LARGE SCALE GENOMIC DNA]</scope>
    <source>
        <strain evidence="5 6">MSt1</strain>
    </source>
</reference>
<dbReference type="PROSITE" id="PS50893">
    <property type="entry name" value="ABC_TRANSPORTER_2"/>
    <property type="match status" value="1"/>
</dbReference>
<dbReference type="CDD" id="cd03257">
    <property type="entry name" value="ABC_NikE_OppD_transporters"/>
    <property type="match status" value="1"/>
</dbReference>
<dbReference type="InterPro" id="IPR027417">
    <property type="entry name" value="P-loop_NTPase"/>
</dbReference>
<dbReference type="Pfam" id="PF00005">
    <property type="entry name" value="ABC_tran"/>
    <property type="match status" value="1"/>
</dbReference>
<dbReference type="OrthoDB" id="9802264at2"/>
<evidence type="ECO:0000256" key="1">
    <source>
        <dbReference type="ARBA" id="ARBA00022448"/>
    </source>
</evidence>
<dbReference type="Gene3D" id="3.40.50.300">
    <property type="entry name" value="P-loop containing nucleotide triphosphate hydrolases"/>
    <property type="match status" value="1"/>
</dbReference>
<sequence>MSLLVADQLTKTYAASGWFRSKESAGSGVADISFEIEAGMCLGILGESGAGKSTIGKMILGLLRPDNGKVMFQGVDLYRSDREVRKRWRRDLQAVFQDCYSAVNPRMTIRQIIGEPLRNYERMSSKEEQRTIGELLETVGLAPDDMRKTPKEMSGGQLQRVNIARAIALKPKLIVLDEPVSSLDMIVQKQILLHLKELKEKYGLSYLFISHDVLAVNVLSDQVAIVDKGRIVETIETDRLFHCAHPASQRIVLSSSEYL</sequence>
<dbReference type="GO" id="GO:0055085">
    <property type="term" value="P:transmembrane transport"/>
    <property type="evidence" value="ECO:0007669"/>
    <property type="project" value="UniProtKB-ARBA"/>
</dbReference>
<dbReference type="InterPro" id="IPR003439">
    <property type="entry name" value="ABC_transporter-like_ATP-bd"/>
</dbReference>
<dbReference type="GO" id="GO:0016887">
    <property type="term" value="F:ATP hydrolysis activity"/>
    <property type="evidence" value="ECO:0007669"/>
    <property type="project" value="InterPro"/>
</dbReference>
<dbReference type="InterPro" id="IPR017871">
    <property type="entry name" value="ABC_transporter-like_CS"/>
</dbReference>
<evidence type="ECO:0000256" key="2">
    <source>
        <dbReference type="ARBA" id="ARBA00022741"/>
    </source>
</evidence>